<accession>A0A3E4UWJ9</accession>
<name>A0A3E4UWJ9_MEDGN</name>
<organism evidence="1 2">
    <name type="scientific">Mediterraneibacter gnavus</name>
    <name type="common">Ruminococcus gnavus</name>
    <dbReference type="NCBI Taxonomy" id="33038"/>
    <lineage>
        <taxon>Bacteria</taxon>
        <taxon>Bacillati</taxon>
        <taxon>Bacillota</taxon>
        <taxon>Clostridia</taxon>
        <taxon>Lachnospirales</taxon>
        <taxon>Lachnospiraceae</taxon>
        <taxon>Mediterraneibacter</taxon>
    </lineage>
</organism>
<protein>
    <submittedName>
        <fullName evidence="1">IS5/IS1182 family transposase</fullName>
    </submittedName>
</protein>
<dbReference type="EMBL" id="QSSX01000060">
    <property type="protein sequence ID" value="RGM18020.1"/>
    <property type="molecule type" value="Genomic_DNA"/>
</dbReference>
<reference evidence="1 2" key="1">
    <citation type="submission" date="2018-08" db="EMBL/GenBank/DDBJ databases">
        <title>A genome reference for cultivated species of the human gut microbiota.</title>
        <authorList>
            <person name="Zou Y."/>
            <person name="Xue W."/>
            <person name="Luo G."/>
        </authorList>
    </citation>
    <scope>NUCLEOTIDE SEQUENCE [LARGE SCALE GENOMIC DNA]</scope>
    <source>
        <strain evidence="1 2">TF01-20-2</strain>
    </source>
</reference>
<evidence type="ECO:0000313" key="1">
    <source>
        <dbReference type="EMBL" id="RGM18020.1"/>
    </source>
</evidence>
<comment type="caution">
    <text evidence="1">The sequence shown here is derived from an EMBL/GenBank/DDBJ whole genome shotgun (WGS) entry which is preliminary data.</text>
</comment>
<dbReference type="Proteomes" id="UP000260808">
    <property type="component" value="Unassembled WGS sequence"/>
</dbReference>
<evidence type="ECO:0000313" key="2">
    <source>
        <dbReference type="Proteomes" id="UP000260808"/>
    </source>
</evidence>
<feature type="non-terminal residue" evidence="1">
    <location>
        <position position="1"/>
    </location>
</feature>
<proteinExistence type="predicted"/>
<sequence>LEETQLTSIALSVFVTNLFRIQRRILCALLHLFRFWHDRNRCKSWKLQIAA</sequence>
<gene>
    <name evidence="1" type="ORF">DXC31_15725</name>
</gene>
<dbReference type="AlphaFoldDB" id="A0A3E4UWJ9"/>